<evidence type="ECO:0000313" key="2">
    <source>
        <dbReference type="Proteomes" id="UP001457282"/>
    </source>
</evidence>
<keyword evidence="2" id="KW-1185">Reference proteome</keyword>
<organism evidence="1 2">
    <name type="scientific">Rubus argutus</name>
    <name type="common">Southern blackberry</name>
    <dbReference type="NCBI Taxonomy" id="59490"/>
    <lineage>
        <taxon>Eukaryota</taxon>
        <taxon>Viridiplantae</taxon>
        <taxon>Streptophyta</taxon>
        <taxon>Embryophyta</taxon>
        <taxon>Tracheophyta</taxon>
        <taxon>Spermatophyta</taxon>
        <taxon>Magnoliopsida</taxon>
        <taxon>eudicotyledons</taxon>
        <taxon>Gunneridae</taxon>
        <taxon>Pentapetalae</taxon>
        <taxon>rosids</taxon>
        <taxon>fabids</taxon>
        <taxon>Rosales</taxon>
        <taxon>Rosaceae</taxon>
        <taxon>Rosoideae</taxon>
        <taxon>Rosoideae incertae sedis</taxon>
        <taxon>Rubus</taxon>
    </lineage>
</organism>
<reference evidence="1 2" key="1">
    <citation type="journal article" date="2023" name="G3 (Bethesda)">
        <title>A chromosome-length genome assembly and annotation of blackberry (Rubus argutus, cv. 'Hillquist').</title>
        <authorList>
            <person name="Bruna T."/>
            <person name="Aryal R."/>
            <person name="Dudchenko O."/>
            <person name="Sargent D.J."/>
            <person name="Mead D."/>
            <person name="Buti M."/>
            <person name="Cavallini A."/>
            <person name="Hytonen T."/>
            <person name="Andres J."/>
            <person name="Pham M."/>
            <person name="Weisz D."/>
            <person name="Mascagni F."/>
            <person name="Usai G."/>
            <person name="Natali L."/>
            <person name="Bassil N."/>
            <person name="Fernandez G.E."/>
            <person name="Lomsadze A."/>
            <person name="Armour M."/>
            <person name="Olukolu B."/>
            <person name="Poorten T."/>
            <person name="Britton C."/>
            <person name="Davik J."/>
            <person name="Ashrafi H."/>
            <person name="Aiden E.L."/>
            <person name="Borodovsky M."/>
            <person name="Worthington M."/>
        </authorList>
    </citation>
    <scope>NUCLEOTIDE SEQUENCE [LARGE SCALE GENOMIC DNA]</scope>
    <source>
        <strain evidence="1">PI 553951</strain>
    </source>
</reference>
<dbReference type="EMBL" id="JBEDUW010000001">
    <property type="protein sequence ID" value="KAK9948750.1"/>
    <property type="molecule type" value="Genomic_DNA"/>
</dbReference>
<name>A0AAW1YJE4_RUBAR</name>
<evidence type="ECO:0000313" key="1">
    <source>
        <dbReference type="EMBL" id="KAK9948750.1"/>
    </source>
</evidence>
<dbReference type="Proteomes" id="UP001457282">
    <property type="component" value="Unassembled WGS sequence"/>
</dbReference>
<sequence length="205" mass="24261">MLIEQLSKGVEGTVVIEPRPQDDETEEDFKLRRFTELCKKIVDLRVQEKFLDNVERKLEMWGYGHFSGRSILEPQEYDRASELLSHLSTLGCSLLSAKYQQHYYFIKHKIEEMSNLVEGGLAIIEETTHDDDEEDFRMTRFTELFNQVPVPIRIDLFKELREILLQEKLYSEAVRFFRGLTDKIIKYSWEECDPAELIIDKFVPC</sequence>
<accession>A0AAW1YJE4</accession>
<dbReference type="AlphaFoldDB" id="A0AAW1YJE4"/>
<proteinExistence type="predicted"/>
<gene>
    <name evidence="1" type="ORF">M0R45_004314</name>
</gene>
<comment type="caution">
    <text evidence="1">The sequence shown here is derived from an EMBL/GenBank/DDBJ whole genome shotgun (WGS) entry which is preliminary data.</text>
</comment>
<protein>
    <submittedName>
        <fullName evidence="1">Uncharacterized protein</fullName>
    </submittedName>
</protein>